<evidence type="ECO:0000256" key="3">
    <source>
        <dbReference type="SAM" id="MobiDB-lite"/>
    </source>
</evidence>
<name>A0A8S3Z5Y1_9EUPU</name>
<feature type="compositionally biased region" description="Basic residues" evidence="3">
    <location>
        <begin position="52"/>
        <end position="70"/>
    </location>
</feature>
<feature type="compositionally biased region" description="Acidic residues" evidence="3">
    <location>
        <begin position="1"/>
        <end position="14"/>
    </location>
</feature>
<proteinExistence type="predicted"/>
<evidence type="ECO:0000256" key="2">
    <source>
        <dbReference type="ARBA" id="ARBA00030244"/>
    </source>
</evidence>
<gene>
    <name evidence="5" type="ORF">CUNI_LOCUS10127</name>
</gene>
<feature type="compositionally biased region" description="Acidic residues" evidence="3">
    <location>
        <begin position="22"/>
        <end position="35"/>
    </location>
</feature>
<evidence type="ECO:0000313" key="6">
    <source>
        <dbReference type="Proteomes" id="UP000678393"/>
    </source>
</evidence>
<evidence type="ECO:0000259" key="4">
    <source>
        <dbReference type="PROSITE" id="PS51279"/>
    </source>
</evidence>
<dbReference type="InterPro" id="IPR011421">
    <property type="entry name" value="BCNT-C"/>
</dbReference>
<dbReference type="GO" id="GO:0000812">
    <property type="term" value="C:Swr1 complex"/>
    <property type="evidence" value="ECO:0007669"/>
    <property type="project" value="TreeGrafter"/>
</dbReference>
<dbReference type="InterPro" id="IPR027124">
    <property type="entry name" value="Swc5/CFDP1/2"/>
</dbReference>
<dbReference type="PANTHER" id="PTHR48407:SF1">
    <property type="entry name" value="CRANIOFACIAL DEVELOPMENT PROTEIN 1"/>
    <property type="match status" value="1"/>
</dbReference>
<reference evidence="5" key="1">
    <citation type="submission" date="2021-04" db="EMBL/GenBank/DDBJ databases">
        <authorList>
            <consortium name="Molecular Ecology Group"/>
        </authorList>
    </citation>
    <scope>NUCLEOTIDE SEQUENCE</scope>
</reference>
<sequence length="322" mass="35637">MSDEEDYDSEEDLDYIPSEGEPASEEENSGDEEDLSLLKDDGTECNEATQNRKTKAKKQNKIAARRRKGGIKLEEKDNNAASEGTAQKEVECGNEEEALRKKELAEQIAAEEGMKKKEKEKKRADDLWSSFMADVKPPPSHSNPSATKVSDICVYVGSSNGVVPKTKSDDTGSARSGKVTITKIFDFAGEEIKVTEEVDANSKEAMAEQKKQEMATQEREESSVQPSPLPLGVAVKRPAVGGLGTVLSKISKKNKMGTLVSLLGSEPIDWDSFKKKEGIDDDLKIYNKGKQGYTERMAFLNRADQRQYEIERDIRLGSTSKR</sequence>
<feature type="region of interest" description="Disordered" evidence="3">
    <location>
        <begin position="1"/>
        <end position="94"/>
    </location>
</feature>
<accession>A0A8S3Z5Y1</accession>
<organism evidence="5 6">
    <name type="scientific">Candidula unifasciata</name>
    <dbReference type="NCBI Taxonomy" id="100452"/>
    <lineage>
        <taxon>Eukaryota</taxon>
        <taxon>Metazoa</taxon>
        <taxon>Spiralia</taxon>
        <taxon>Lophotrochozoa</taxon>
        <taxon>Mollusca</taxon>
        <taxon>Gastropoda</taxon>
        <taxon>Heterobranchia</taxon>
        <taxon>Euthyneura</taxon>
        <taxon>Panpulmonata</taxon>
        <taxon>Eupulmonata</taxon>
        <taxon>Stylommatophora</taxon>
        <taxon>Helicina</taxon>
        <taxon>Helicoidea</taxon>
        <taxon>Geomitridae</taxon>
        <taxon>Candidula</taxon>
    </lineage>
</organism>
<feature type="domain" description="BCNT-C" evidence="4">
    <location>
        <begin position="237"/>
        <end position="321"/>
    </location>
</feature>
<dbReference type="PANTHER" id="PTHR48407">
    <property type="entry name" value="CRANIOFACIAL DEVELOPMENT PROTEIN 1"/>
    <property type="match status" value="1"/>
</dbReference>
<feature type="compositionally biased region" description="Basic and acidic residues" evidence="3">
    <location>
        <begin position="198"/>
        <end position="222"/>
    </location>
</feature>
<evidence type="ECO:0000313" key="5">
    <source>
        <dbReference type="EMBL" id="CAG5124569.1"/>
    </source>
</evidence>
<evidence type="ECO:0000256" key="1">
    <source>
        <dbReference type="ARBA" id="ARBA00019033"/>
    </source>
</evidence>
<dbReference type="Pfam" id="PF07572">
    <property type="entry name" value="BCNT"/>
    <property type="match status" value="1"/>
</dbReference>
<dbReference type="Proteomes" id="UP000678393">
    <property type="component" value="Unassembled WGS sequence"/>
</dbReference>
<dbReference type="PROSITE" id="PS51279">
    <property type="entry name" value="BCNT_C"/>
    <property type="match status" value="1"/>
</dbReference>
<keyword evidence="6" id="KW-1185">Reference proteome</keyword>
<dbReference type="EMBL" id="CAJHNH020001808">
    <property type="protein sequence ID" value="CAG5124569.1"/>
    <property type="molecule type" value="Genomic_DNA"/>
</dbReference>
<feature type="region of interest" description="Disordered" evidence="3">
    <location>
        <begin position="198"/>
        <end position="232"/>
    </location>
</feature>
<dbReference type="AlphaFoldDB" id="A0A8S3Z5Y1"/>
<comment type="caution">
    <text evidence="5">The sequence shown here is derived from an EMBL/GenBank/DDBJ whole genome shotgun (WGS) entry which is preliminary data.</text>
</comment>
<protein>
    <recommendedName>
        <fullName evidence="1">Craniofacial development protein 1</fullName>
    </recommendedName>
    <alternativeName>
        <fullName evidence="2">Bucentaur</fullName>
    </alternativeName>
</protein>
<dbReference type="OrthoDB" id="445677at2759"/>